<accession>W5TEX9</accession>
<dbReference type="eggNOG" id="COG2301">
    <property type="taxonomic scope" value="Bacteria"/>
</dbReference>
<feature type="binding site" evidence="4">
    <location>
        <position position="68"/>
    </location>
    <ligand>
        <name>substrate</name>
    </ligand>
</feature>
<dbReference type="Proteomes" id="UP000019150">
    <property type="component" value="Chromosome"/>
</dbReference>
<dbReference type="InterPro" id="IPR015813">
    <property type="entry name" value="Pyrv/PenolPyrv_kinase-like_dom"/>
</dbReference>
<evidence type="ECO:0000256" key="2">
    <source>
        <dbReference type="ARBA" id="ARBA00022723"/>
    </source>
</evidence>
<dbReference type="EMBL" id="CP006850">
    <property type="protein sequence ID" value="AHH17558.1"/>
    <property type="molecule type" value="Genomic_DNA"/>
</dbReference>
<evidence type="ECO:0000313" key="7">
    <source>
        <dbReference type="EMBL" id="AHH17558.1"/>
    </source>
</evidence>
<name>W5TEX9_9NOCA</name>
<protein>
    <submittedName>
        <fullName evidence="7">Malyl-CoA lyase</fullName>
        <ecNumber evidence="7">4.1.3.24</ecNumber>
    </submittedName>
</protein>
<feature type="binding site" evidence="5">
    <location>
        <position position="131"/>
    </location>
    <ligand>
        <name>Mg(2+)</name>
        <dbReference type="ChEBI" id="CHEBI:18420"/>
    </ligand>
</feature>
<dbReference type="GO" id="GO:0016829">
    <property type="term" value="F:lyase activity"/>
    <property type="evidence" value="ECO:0007669"/>
    <property type="project" value="UniProtKB-KW"/>
</dbReference>
<dbReference type="SUPFAM" id="SSF51621">
    <property type="entry name" value="Phosphoenolpyruvate/pyruvate domain"/>
    <property type="match status" value="1"/>
</dbReference>
<feature type="binding site" evidence="5">
    <location>
        <position position="161"/>
    </location>
    <ligand>
        <name>Mg(2+)</name>
        <dbReference type="ChEBI" id="CHEBI:18420"/>
    </ligand>
</feature>
<feature type="binding site" evidence="4">
    <location>
        <position position="131"/>
    </location>
    <ligand>
        <name>substrate</name>
    </ligand>
</feature>
<dbReference type="GO" id="GO:0006107">
    <property type="term" value="P:oxaloacetate metabolic process"/>
    <property type="evidence" value="ECO:0007669"/>
    <property type="project" value="TreeGrafter"/>
</dbReference>
<keyword evidence="2 5" id="KW-0479">Metal-binding</keyword>
<dbReference type="PATRIC" id="fig|1415166.3.peg.2835"/>
<evidence type="ECO:0000256" key="5">
    <source>
        <dbReference type="PIRSR" id="PIRSR015582-2"/>
    </source>
</evidence>
<dbReference type="KEGG" id="nno:NONO_c27660"/>
<dbReference type="EC" id="4.1.3.24" evidence="7"/>
<reference evidence="7 8" key="1">
    <citation type="journal article" date="2014" name="Appl. Environ. Microbiol.">
        <title>Insights into the Microbial Degradation of Rubber and Gutta-Percha by Analysis of the Complete Genome of Nocardia nova SH22a.</title>
        <authorList>
            <person name="Luo Q."/>
            <person name="Hiessl S."/>
            <person name="Poehlein A."/>
            <person name="Daniel R."/>
            <person name="Steinbuchel A."/>
        </authorList>
    </citation>
    <scope>NUCLEOTIDE SEQUENCE [LARGE SCALE GENOMIC DNA]</scope>
    <source>
        <strain evidence="7">SH22a</strain>
    </source>
</reference>
<dbReference type="OrthoDB" id="4322898at2"/>
<evidence type="ECO:0000256" key="1">
    <source>
        <dbReference type="ARBA" id="ARBA00001946"/>
    </source>
</evidence>
<comment type="cofactor">
    <cofactor evidence="1">
        <name>Mg(2+)</name>
        <dbReference type="ChEBI" id="CHEBI:18420"/>
    </cofactor>
</comment>
<dbReference type="InterPro" id="IPR040442">
    <property type="entry name" value="Pyrv_kinase-like_dom_sf"/>
</dbReference>
<keyword evidence="8" id="KW-1185">Reference proteome</keyword>
<dbReference type="InterPro" id="IPR011206">
    <property type="entry name" value="Citrate_lyase_beta/mcl1/mcl2"/>
</dbReference>
<evidence type="ECO:0000313" key="8">
    <source>
        <dbReference type="Proteomes" id="UP000019150"/>
    </source>
</evidence>
<dbReference type="InterPro" id="IPR005000">
    <property type="entry name" value="Aldolase/citrate-lyase_domain"/>
</dbReference>
<dbReference type="RefSeq" id="WP_025349026.1">
    <property type="nucleotide sequence ID" value="NZ_CP006850.1"/>
</dbReference>
<dbReference type="STRING" id="1415166.NONO_c27660"/>
<dbReference type="Pfam" id="PF03328">
    <property type="entry name" value="HpcH_HpaI"/>
    <property type="match status" value="1"/>
</dbReference>
<keyword evidence="3 5" id="KW-0460">Magnesium</keyword>
<dbReference type="GO" id="GO:0000287">
    <property type="term" value="F:magnesium ion binding"/>
    <property type="evidence" value="ECO:0007669"/>
    <property type="project" value="TreeGrafter"/>
</dbReference>
<feature type="domain" description="HpcH/HpaI aldolase/citrate lyase" evidence="6">
    <location>
        <begin position="5"/>
        <end position="230"/>
    </location>
</feature>
<evidence type="ECO:0000256" key="3">
    <source>
        <dbReference type="ARBA" id="ARBA00022842"/>
    </source>
</evidence>
<dbReference type="PIRSF" id="PIRSF015582">
    <property type="entry name" value="Cit_lyase_B"/>
    <property type="match status" value="1"/>
</dbReference>
<keyword evidence="7" id="KW-0456">Lyase</keyword>
<dbReference type="PANTHER" id="PTHR32308">
    <property type="entry name" value="LYASE BETA SUBUNIT, PUTATIVE (AFU_ORTHOLOGUE AFUA_4G13030)-RELATED"/>
    <property type="match status" value="1"/>
</dbReference>
<evidence type="ECO:0000256" key="4">
    <source>
        <dbReference type="PIRSR" id="PIRSR015582-1"/>
    </source>
</evidence>
<dbReference type="Gene3D" id="3.20.20.60">
    <property type="entry name" value="Phosphoenolpyruvate-binding domains"/>
    <property type="match status" value="1"/>
</dbReference>
<proteinExistence type="predicted"/>
<dbReference type="AlphaFoldDB" id="W5TEX9"/>
<dbReference type="HOGENOM" id="CLU_044864_0_1_11"/>
<dbReference type="PANTHER" id="PTHR32308:SF0">
    <property type="entry name" value="HPCH_HPAI ALDOLASE_CITRATE LYASE DOMAIN-CONTAINING PROTEIN"/>
    <property type="match status" value="1"/>
</dbReference>
<evidence type="ECO:0000259" key="6">
    <source>
        <dbReference type="Pfam" id="PF03328"/>
    </source>
</evidence>
<gene>
    <name evidence="7" type="primary">mcl1</name>
    <name evidence="7" type="ORF">NONO_c27660</name>
</gene>
<organism evidence="7 8">
    <name type="scientific">Nocardia nova SH22a</name>
    <dbReference type="NCBI Taxonomy" id="1415166"/>
    <lineage>
        <taxon>Bacteria</taxon>
        <taxon>Bacillati</taxon>
        <taxon>Actinomycetota</taxon>
        <taxon>Actinomycetes</taxon>
        <taxon>Mycobacteriales</taxon>
        <taxon>Nocardiaceae</taxon>
        <taxon>Nocardia</taxon>
    </lineage>
</organism>
<sequence length="297" mass="32006">MRPLRSLLFVPGHREGWAEKAVNAGVDAVILDLEDSVPESLKDQGRATVAATIPALRAAHPELGIYVRVNALETGLSGDDIAAVTLPGLDGFVLPKLYGPEDVIRIDALVTHFEPKNGVEPGAIEFIPCLESAQAYESCAQIVTCSPRVATLFAGTARDADVSRSVGFRFTPAGQETLFLRSRALLACRAHGKDFPLTGVWQDLTDDAGARDFAERNRDIGFRGMFLIHPKHVGLVNEVFSPSEQDVKFYADMIAAFDAAVADGKAAVSYEGMHVDYAHIKTAKEVLAYAEQLKVGA</sequence>